<evidence type="ECO:0000256" key="1">
    <source>
        <dbReference type="ARBA" id="ARBA00022741"/>
    </source>
</evidence>
<keyword evidence="7" id="KW-1185">Reference proteome</keyword>
<dbReference type="Gene3D" id="3.40.50.300">
    <property type="entry name" value="P-loop containing nucleotide triphosphate hydrolases"/>
    <property type="match status" value="1"/>
</dbReference>
<accession>A0A220VGK2</accession>
<keyword evidence="3" id="KW-0805">Transcription regulation</keyword>
<dbReference type="KEGG" id="pmai:CF386_10570"/>
<feature type="domain" description="Sigma-54 factor interaction" evidence="5">
    <location>
        <begin position="143"/>
        <end position="348"/>
    </location>
</feature>
<reference evidence="6 7" key="1">
    <citation type="journal article" date="2016" name="Int. J. Syst. Evol. Microbiol.">
        <title>Paraphotobacterium marinum gen. nov., sp. nov., a member of the family Vibrionaceae, isolated from surface seawater.</title>
        <authorList>
            <person name="Huang Z."/>
            <person name="Dong C."/>
            <person name="Shao Z."/>
        </authorList>
    </citation>
    <scope>NUCLEOTIDE SEQUENCE [LARGE SCALE GENOMIC DNA]</scope>
    <source>
        <strain evidence="6 7">NSCS20N07D</strain>
    </source>
</reference>
<dbReference type="SUPFAM" id="SSF46689">
    <property type="entry name" value="Homeodomain-like"/>
    <property type="match status" value="1"/>
</dbReference>
<dbReference type="InterPro" id="IPR027417">
    <property type="entry name" value="P-loop_NTPase"/>
</dbReference>
<dbReference type="Pfam" id="PF25601">
    <property type="entry name" value="AAA_lid_14"/>
    <property type="match status" value="1"/>
</dbReference>
<dbReference type="Pfam" id="PF14532">
    <property type="entry name" value="Sigma54_activ_2"/>
    <property type="match status" value="1"/>
</dbReference>
<dbReference type="Gene3D" id="1.10.10.60">
    <property type="entry name" value="Homeodomain-like"/>
    <property type="match status" value="1"/>
</dbReference>
<dbReference type="AlphaFoldDB" id="A0A220VGK2"/>
<dbReference type="InterPro" id="IPR045343">
    <property type="entry name" value="VpsR"/>
</dbReference>
<name>A0A220VGK2_9GAMM</name>
<sequence>MLHMNHFNNIFILGKKNELKIPDVNYLKCNVEYYSDLRALEKQFQICTKVICIVDLSRDHFSIQSITRLAKKWYGIRWLVILNQSQTKNLKISKFIYEYCIDYFTLPIPYKYMELMIKHQIGCISLSNKENNTESETNSDSHIIGNSQATLKIKNLISRISDTDLNVFFSGDSGVGKVFFALETFKIAQTKHNQLIHIKHDSLMDKNDINHFADIKESIDILIHDIDKFENQQLNEVYNFLSNLTEQYSNSKIRLFVTSKQDLSSFKFSNILNERLYNLFRFIEIKVPTLTARGQDSLLLAEYFLAKFKEKYNAIPSSFTEQAKKNMALYLWPGNVRELYEKVKSVSITSSKNSIDAHDLNLSESSSNLGACLKQAKDDLEKWILCSAMERHNGKIMSAARELGVSRATIYRLFQKHNLNQDTSLDS</sequence>
<dbReference type="Gene3D" id="1.10.8.60">
    <property type="match status" value="1"/>
</dbReference>
<keyword evidence="1" id="KW-0547">Nucleotide-binding</keyword>
<dbReference type="InterPro" id="IPR025662">
    <property type="entry name" value="Sigma_54_int_dom_ATP-bd_1"/>
</dbReference>
<proteinExistence type="predicted"/>
<dbReference type="EMBL" id="CP022356">
    <property type="protein sequence ID" value="ASK79495.1"/>
    <property type="molecule type" value="Genomic_DNA"/>
</dbReference>
<evidence type="ECO:0000313" key="6">
    <source>
        <dbReference type="EMBL" id="ASK79495.1"/>
    </source>
</evidence>
<dbReference type="InterPro" id="IPR009057">
    <property type="entry name" value="Homeodomain-like_sf"/>
</dbReference>
<organism evidence="6 7">
    <name type="scientific">Paraphotobacterium marinum</name>
    <dbReference type="NCBI Taxonomy" id="1755811"/>
    <lineage>
        <taxon>Bacteria</taxon>
        <taxon>Pseudomonadati</taxon>
        <taxon>Pseudomonadota</taxon>
        <taxon>Gammaproteobacteria</taxon>
        <taxon>Vibrionales</taxon>
        <taxon>Vibrionaceae</taxon>
        <taxon>Paraphotobacterium</taxon>
    </lineage>
</organism>
<dbReference type="Proteomes" id="UP000242175">
    <property type="component" value="Chromosome small"/>
</dbReference>
<evidence type="ECO:0000259" key="5">
    <source>
        <dbReference type="PROSITE" id="PS50045"/>
    </source>
</evidence>
<protein>
    <recommendedName>
        <fullName evidence="5">Sigma-54 factor interaction domain-containing protein</fullName>
    </recommendedName>
</protein>
<keyword evidence="4" id="KW-0804">Transcription</keyword>
<dbReference type="GO" id="GO:0043565">
    <property type="term" value="F:sequence-specific DNA binding"/>
    <property type="evidence" value="ECO:0007669"/>
    <property type="project" value="InterPro"/>
</dbReference>
<evidence type="ECO:0000256" key="4">
    <source>
        <dbReference type="ARBA" id="ARBA00023163"/>
    </source>
</evidence>
<dbReference type="PROSITE" id="PS00675">
    <property type="entry name" value="SIGMA54_INTERACT_1"/>
    <property type="match status" value="1"/>
</dbReference>
<dbReference type="GO" id="GO:0005524">
    <property type="term" value="F:ATP binding"/>
    <property type="evidence" value="ECO:0007669"/>
    <property type="project" value="UniProtKB-KW"/>
</dbReference>
<evidence type="ECO:0000256" key="2">
    <source>
        <dbReference type="ARBA" id="ARBA00022840"/>
    </source>
</evidence>
<dbReference type="Pfam" id="PF02954">
    <property type="entry name" value="HTH_8"/>
    <property type="match status" value="1"/>
</dbReference>
<evidence type="ECO:0000256" key="3">
    <source>
        <dbReference type="ARBA" id="ARBA00023015"/>
    </source>
</evidence>
<dbReference type="PANTHER" id="PTHR32071">
    <property type="entry name" value="TRANSCRIPTIONAL REGULATORY PROTEIN"/>
    <property type="match status" value="1"/>
</dbReference>
<evidence type="ECO:0000313" key="7">
    <source>
        <dbReference type="Proteomes" id="UP000242175"/>
    </source>
</evidence>
<dbReference type="PANTHER" id="PTHR32071:SF120">
    <property type="entry name" value="TRANSCRIPTIONAL REGULATOR-RELATED"/>
    <property type="match status" value="1"/>
</dbReference>
<dbReference type="InterPro" id="IPR002197">
    <property type="entry name" value="HTH_Fis"/>
</dbReference>
<dbReference type="SUPFAM" id="SSF52540">
    <property type="entry name" value="P-loop containing nucleoside triphosphate hydrolases"/>
    <property type="match status" value="1"/>
</dbReference>
<dbReference type="Pfam" id="PF20161">
    <property type="entry name" value="VpsR"/>
    <property type="match status" value="1"/>
</dbReference>
<dbReference type="InterPro" id="IPR058031">
    <property type="entry name" value="AAA_lid_NorR"/>
</dbReference>
<dbReference type="GO" id="GO:0006355">
    <property type="term" value="P:regulation of DNA-templated transcription"/>
    <property type="evidence" value="ECO:0007669"/>
    <property type="project" value="InterPro"/>
</dbReference>
<dbReference type="PROSITE" id="PS50045">
    <property type="entry name" value="SIGMA54_INTERACT_4"/>
    <property type="match status" value="1"/>
</dbReference>
<dbReference type="InterPro" id="IPR002078">
    <property type="entry name" value="Sigma_54_int"/>
</dbReference>
<gene>
    <name evidence="6" type="ORF">CF386_10570</name>
</gene>
<keyword evidence="2" id="KW-0067">ATP-binding</keyword>
<dbReference type="PRINTS" id="PR01590">
    <property type="entry name" value="HTHFIS"/>
</dbReference>